<protein>
    <recommendedName>
        <fullName evidence="3">Lipoprotein</fullName>
    </recommendedName>
</protein>
<keyword evidence="2" id="KW-1185">Reference proteome</keyword>
<sequence>MRMIPEKASKDSNGDVFFARMRQKNNERFGGIKCLTVPTMRKGKMMKKIVTLITFATLASGCSVLNKPKLYGNDSCKNPDKTAYVYSSGNAAVCLKESAVAYMICARELGILSAKSSGGIKGKATVDVAGQGKADGSAESSKEVIVIYADKGPLAVATADAIRTCIQIHDNYNGV</sequence>
<proteinExistence type="predicted"/>
<evidence type="ECO:0000313" key="1">
    <source>
        <dbReference type="EMBL" id="NKI16244.1"/>
    </source>
</evidence>
<reference evidence="1 2" key="1">
    <citation type="submission" date="2020-04" db="EMBL/GenBank/DDBJ databases">
        <authorList>
            <person name="Yoon J."/>
        </authorList>
    </citation>
    <scope>NUCLEOTIDE SEQUENCE [LARGE SCALE GENOMIC DNA]</scope>
    <source>
        <strain evidence="1 2">KMU-166</strain>
    </source>
</reference>
<evidence type="ECO:0000313" key="2">
    <source>
        <dbReference type="Proteomes" id="UP000765845"/>
    </source>
</evidence>
<dbReference type="RefSeq" id="WP_168448773.1">
    <property type="nucleotide sequence ID" value="NZ_JAAWWK010000001.1"/>
</dbReference>
<accession>A0ABX1GAQ7</accession>
<dbReference type="EMBL" id="JAAWWK010000001">
    <property type="protein sequence ID" value="NKI16244.1"/>
    <property type="molecule type" value="Genomic_DNA"/>
</dbReference>
<comment type="caution">
    <text evidence="1">The sequence shown here is derived from an EMBL/GenBank/DDBJ whole genome shotgun (WGS) entry which is preliminary data.</text>
</comment>
<organism evidence="1 2">
    <name type="scientific">Spongiibacter thalassae</name>
    <dbReference type="NCBI Taxonomy" id="2721624"/>
    <lineage>
        <taxon>Bacteria</taxon>
        <taxon>Pseudomonadati</taxon>
        <taxon>Pseudomonadota</taxon>
        <taxon>Gammaproteobacteria</taxon>
        <taxon>Cellvibrionales</taxon>
        <taxon>Spongiibacteraceae</taxon>
        <taxon>Spongiibacter</taxon>
    </lineage>
</organism>
<dbReference type="Proteomes" id="UP000765845">
    <property type="component" value="Unassembled WGS sequence"/>
</dbReference>
<gene>
    <name evidence="1" type="ORF">HCU74_02305</name>
</gene>
<name>A0ABX1GAQ7_9GAMM</name>
<evidence type="ECO:0008006" key="3">
    <source>
        <dbReference type="Google" id="ProtNLM"/>
    </source>
</evidence>